<sequence length="73" mass="8388">MTITRTHFDGVTPITETLPHDNLAEAVEATLAHAREKYRHATVKRMDTTSVDVWACNNPDFRHFGQGYYLKIK</sequence>
<name>A0A1H1LV69_9CORY</name>
<dbReference type="STRING" id="1203190.GCA_000312345_00444"/>
<gene>
    <name evidence="1" type="ORF">SAMN04488539_0325</name>
</gene>
<dbReference type="OrthoDB" id="9889871at2"/>
<dbReference type="EMBL" id="LT629765">
    <property type="protein sequence ID" value="SDR77659.1"/>
    <property type="molecule type" value="Genomic_DNA"/>
</dbReference>
<organism evidence="1 2">
    <name type="scientific">Corynebacterium timonense</name>
    <dbReference type="NCBI Taxonomy" id="441500"/>
    <lineage>
        <taxon>Bacteria</taxon>
        <taxon>Bacillati</taxon>
        <taxon>Actinomycetota</taxon>
        <taxon>Actinomycetes</taxon>
        <taxon>Mycobacteriales</taxon>
        <taxon>Corynebacteriaceae</taxon>
        <taxon>Corynebacterium</taxon>
    </lineage>
</organism>
<keyword evidence="2" id="KW-1185">Reference proteome</keyword>
<accession>A0A1H1LV69</accession>
<dbReference type="RefSeq" id="WP_019193313.1">
    <property type="nucleotide sequence ID" value="NZ_LT629765.1"/>
</dbReference>
<evidence type="ECO:0000313" key="1">
    <source>
        <dbReference type="EMBL" id="SDR77659.1"/>
    </source>
</evidence>
<proteinExistence type="predicted"/>
<reference evidence="1 2" key="1">
    <citation type="submission" date="2016-10" db="EMBL/GenBank/DDBJ databases">
        <authorList>
            <person name="de Groot N.N."/>
        </authorList>
    </citation>
    <scope>NUCLEOTIDE SEQUENCE [LARGE SCALE GENOMIC DNA]</scope>
    <source>
        <strain evidence="1 2">DSM 45434</strain>
    </source>
</reference>
<evidence type="ECO:0000313" key="2">
    <source>
        <dbReference type="Proteomes" id="UP000182237"/>
    </source>
</evidence>
<dbReference type="AlphaFoldDB" id="A0A1H1LV69"/>
<dbReference type="Proteomes" id="UP000182237">
    <property type="component" value="Chromosome I"/>
</dbReference>
<protein>
    <submittedName>
        <fullName evidence="1">Uncharacterized protein</fullName>
    </submittedName>
</protein>